<evidence type="ECO:0000256" key="3">
    <source>
        <dbReference type="ARBA" id="ARBA00022801"/>
    </source>
</evidence>
<keyword evidence="2" id="KW-0479">Metal-binding</keyword>
<dbReference type="RefSeq" id="WP_345396139.1">
    <property type="nucleotide sequence ID" value="NZ_BAABLA010000025.1"/>
</dbReference>
<dbReference type="PANTHER" id="PTHR37326:SF1">
    <property type="entry name" value="BLL3975 PROTEIN"/>
    <property type="match status" value="1"/>
</dbReference>
<dbReference type="SUPFAM" id="SSF53187">
    <property type="entry name" value="Zn-dependent exopeptidases"/>
    <property type="match status" value="1"/>
</dbReference>
<gene>
    <name evidence="6" type="ORF">ACFQGD_12365</name>
</gene>
<dbReference type="Gene3D" id="3.40.630.10">
    <property type="entry name" value="Zn peptidases"/>
    <property type="match status" value="1"/>
</dbReference>
<protein>
    <submittedName>
        <fullName evidence="6">Succinylglutamate desuccinylase/aspartoacylase family protein</fullName>
    </submittedName>
</protein>
<reference evidence="7" key="1">
    <citation type="journal article" date="2019" name="Int. J. Syst. Evol. Microbiol.">
        <title>The Global Catalogue of Microorganisms (GCM) 10K type strain sequencing project: providing services to taxonomists for standard genome sequencing and annotation.</title>
        <authorList>
            <consortium name="The Broad Institute Genomics Platform"/>
            <consortium name="The Broad Institute Genome Sequencing Center for Infectious Disease"/>
            <person name="Wu L."/>
            <person name="Ma J."/>
        </authorList>
    </citation>
    <scope>NUCLEOTIDE SEQUENCE [LARGE SCALE GENOMIC DNA]</scope>
    <source>
        <strain evidence="7">KCTC 32255</strain>
    </source>
</reference>
<comment type="caution">
    <text evidence="6">The sequence shown here is derived from an EMBL/GenBank/DDBJ whole genome shotgun (WGS) entry which is preliminary data.</text>
</comment>
<dbReference type="InterPro" id="IPR055438">
    <property type="entry name" value="AstE_AspA_cat"/>
</dbReference>
<evidence type="ECO:0000313" key="7">
    <source>
        <dbReference type="Proteomes" id="UP001596337"/>
    </source>
</evidence>
<name>A0ABW2BYI8_9PSEU</name>
<dbReference type="PANTHER" id="PTHR37326">
    <property type="entry name" value="BLL3975 PROTEIN"/>
    <property type="match status" value="1"/>
</dbReference>
<evidence type="ECO:0000259" key="5">
    <source>
        <dbReference type="Pfam" id="PF24827"/>
    </source>
</evidence>
<evidence type="ECO:0000313" key="6">
    <source>
        <dbReference type="EMBL" id="MFC6867943.1"/>
    </source>
</evidence>
<dbReference type="InterPro" id="IPR043795">
    <property type="entry name" value="N-alpha-Ac-DABA-like"/>
</dbReference>
<organism evidence="6 7">
    <name type="scientific">Haloechinothrix salitolerans</name>
    <dbReference type="NCBI Taxonomy" id="926830"/>
    <lineage>
        <taxon>Bacteria</taxon>
        <taxon>Bacillati</taxon>
        <taxon>Actinomycetota</taxon>
        <taxon>Actinomycetes</taxon>
        <taxon>Pseudonocardiales</taxon>
        <taxon>Pseudonocardiaceae</taxon>
        <taxon>Haloechinothrix</taxon>
    </lineage>
</organism>
<dbReference type="Pfam" id="PF24827">
    <property type="entry name" value="AstE_AspA_cat"/>
    <property type="match status" value="1"/>
</dbReference>
<sequence>MVATFSGKPTQERIALPSGVTIITLRGHRSGPTVSLLGGVHGDEDEGVLAVLRVLDELRASELTGTVHAVATANPMAWAAQSRMSPLDGENLARCFPGTGDGPTHHLAADITSHLIRGADLLVDLHSAGLRYRMPLMCGFVSDVEAADQSRRAAEAFGTPLIWAHTDPSPGRSLSVAAELGLPAIYAECSGGGSIRQHELDTYVSGVLAVLADLDMLPNAQCTDDRKETRWVYGSGDLDAGMQAKRDSLFVSAVNAGDIVDVDDEIGRCYDYQGHLLEAVRAPRPGMVMFLRRQARTLADDVLFVLADLTPRQE</sequence>
<dbReference type="PIRSF" id="PIRSF039012">
    <property type="entry name" value="ASP"/>
    <property type="match status" value="1"/>
</dbReference>
<accession>A0ABW2BYI8</accession>
<evidence type="ECO:0000256" key="2">
    <source>
        <dbReference type="ARBA" id="ARBA00022723"/>
    </source>
</evidence>
<proteinExistence type="predicted"/>
<keyword evidence="4" id="KW-0862">Zinc</keyword>
<dbReference type="Proteomes" id="UP001596337">
    <property type="component" value="Unassembled WGS sequence"/>
</dbReference>
<comment type="cofactor">
    <cofactor evidence="1">
        <name>Zn(2+)</name>
        <dbReference type="ChEBI" id="CHEBI:29105"/>
    </cofactor>
</comment>
<evidence type="ECO:0000256" key="4">
    <source>
        <dbReference type="ARBA" id="ARBA00022833"/>
    </source>
</evidence>
<evidence type="ECO:0000256" key="1">
    <source>
        <dbReference type="ARBA" id="ARBA00001947"/>
    </source>
</evidence>
<feature type="domain" description="Succinylglutamate desuccinylase/Aspartoacylase catalytic" evidence="5">
    <location>
        <begin position="31"/>
        <end position="212"/>
    </location>
</feature>
<keyword evidence="7" id="KW-1185">Reference proteome</keyword>
<keyword evidence="3" id="KW-0378">Hydrolase</keyword>
<dbReference type="EMBL" id="JBHSXX010000001">
    <property type="protein sequence ID" value="MFC6867943.1"/>
    <property type="molecule type" value="Genomic_DNA"/>
</dbReference>
<dbReference type="InterPro" id="IPR053138">
    <property type="entry name" value="N-alpha-Ac-DABA_deacetylase"/>
</dbReference>